<keyword evidence="2" id="KW-0560">Oxidoreductase</keyword>
<dbReference type="RefSeq" id="WP_092456715.1">
    <property type="nucleotide sequence ID" value="NZ_FOJI01000017.1"/>
</dbReference>
<dbReference type="SUPFAM" id="SSF55469">
    <property type="entry name" value="FMN-dependent nitroreductase-like"/>
    <property type="match status" value="1"/>
</dbReference>
<dbReference type="AlphaFoldDB" id="A0A1I0RK52"/>
<evidence type="ECO:0000256" key="1">
    <source>
        <dbReference type="ARBA" id="ARBA00007118"/>
    </source>
</evidence>
<dbReference type="PANTHER" id="PTHR43673:SF10">
    <property type="entry name" value="NADH DEHYDROGENASE_NAD(P)H NITROREDUCTASE XCC3605-RELATED"/>
    <property type="match status" value="1"/>
</dbReference>
<evidence type="ECO:0000313" key="4">
    <source>
        <dbReference type="EMBL" id="SEW41440.1"/>
    </source>
</evidence>
<protein>
    <submittedName>
        <fullName evidence="4">Nitroreductase</fullName>
    </submittedName>
</protein>
<sequence>MNLIYENIISRRSCRSFTDQEISKDNLDLILKAGISAPSGMNRQSWQFTVIRKQANIAKLEKVVGKAANRAENYDFYAPNVIILVSNDPENVNGLADASCAMENMFLMAHSLGIASCWINQLRTICDVEEVRELLDSYGIPSNHIVWGIADLGYAAEIGKEVVKKENVIKFVDSL</sequence>
<dbReference type="Pfam" id="PF00881">
    <property type="entry name" value="Nitroreductase"/>
    <property type="match status" value="1"/>
</dbReference>
<evidence type="ECO:0000256" key="2">
    <source>
        <dbReference type="ARBA" id="ARBA00023002"/>
    </source>
</evidence>
<dbReference type="CDD" id="cd02062">
    <property type="entry name" value="Nitro_FMN_reductase"/>
    <property type="match status" value="1"/>
</dbReference>
<organism evidence="4 5">
    <name type="scientific">[Clostridium] fimetarium</name>
    <dbReference type="NCBI Taxonomy" id="99656"/>
    <lineage>
        <taxon>Bacteria</taxon>
        <taxon>Bacillati</taxon>
        <taxon>Bacillota</taxon>
        <taxon>Clostridia</taxon>
        <taxon>Lachnospirales</taxon>
        <taxon>Lachnospiraceae</taxon>
    </lineage>
</organism>
<comment type="similarity">
    <text evidence="1">Belongs to the nitroreductase family.</text>
</comment>
<accession>A0A1I0RK52</accession>
<evidence type="ECO:0000313" key="5">
    <source>
        <dbReference type="Proteomes" id="UP000199701"/>
    </source>
</evidence>
<dbReference type="STRING" id="99656.SAMN05421659_11751"/>
<name>A0A1I0RK52_9FIRM</name>
<dbReference type="InterPro" id="IPR000415">
    <property type="entry name" value="Nitroreductase-like"/>
</dbReference>
<dbReference type="Gene3D" id="3.40.109.10">
    <property type="entry name" value="NADH Oxidase"/>
    <property type="match status" value="1"/>
</dbReference>
<proteinExistence type="inferred from homology"/>
<dbReference type="GO" id="GO:0016491">
    <property type="term" value="F:oxidoreductase activity"/>
    <property type="evidence" value="ECO:0007669"/>
    <property type="project" value="UniProtKB-KW"/>
</dbReference>
<dbReference type="Proteomes" id="UP000199701">
    <property type="component" value="Unassembled WGS sequence"/>
</dbReference>
<dbReference type="PANTHER" id="PTHR43673">
    <property type="entry name" value="NAD(P)H NITROREDUCTASE YDGI-RELATED"/>
    <property type="match status" value="1"/>
</dbReference>
<gene>
    <name evidence="4" type="ORF">SAMN05421659_11751</name>
</gene>
<feature type="domain" description="Nitroreductase" evidence="3">
    <location>
        <begin position="9"/>
        <end position="150"/>
    </location>
</feature>
<dbReference type="InterPro" id="IPR029479">
    <property type="entry name" value="Nitroreductase"/>
</dbReference>
<dbReference type="EMBL" id="FOJI01000017">
    <property type="protein sequence ID" value="SEW41440.1"/>
    <property type="molecule type" value="Genomic_DNA"/>
</dbReference>
<dbReference type="OrthoDB" id="9783470at2"/>
<evidence type="ECO:0000259" key="3">
    <source>
        <dbReference type="Pfam" id="PF00881"/>
    </source>
</evidence>
<keyword evidence="5" id="KW-1185">Reference proteome</keyword>
<reference evidence="4 5" key="1">
    <citation type="submission" date="2016-10" db="EMBL/GenBank/DDBJ databases">
        <authorList>
            <person name="de Groot N.N."/>
        </authorList>
    </citation>
    <scope>NUCLEOTIDE SEQUENCE [LARGE SCALE GENOMIC DNA]</scope>
    <source>
        <strain evidence="4 5">DSM 9179</strain>
    </source>
</reference>